<evidence type="ECO:0000313" key="1">
    <source>
        <dbReference type="EMBL" id="MEB2662679.1"/>
    </source>
</evidence>
<keyword evidence="2" id="KW-1185">Reference proteome</keyword>
<protein>
    <submittedName>
        <fullName evidence="1">Uncharacterized protein</fullName>
    </submittedName>
</protein>
<dbReference type="Proteomes" id="UP001324595">
    <property type="component" value="Unassembled WGS sequence"/>
</dbReference>
<sequence length="265" mass="30828">MRQTMAALHAIKLIQQPLDAHWGRTFRARYRQEAEAHADRFLMEFYRDMDYTGQHIEDQVDLMEAMLIRTKIIEYSSQKSSQAKMTALVQFMHEEMSTLMLRELIVCADIPCQGGRSQLSQKLNALHDKPAPLAVLRNCAWDLHLLRSMDRMSNTSSQAGLGEFYVANLITFDRDLADTLRLAELRAYALHRSSPMYFPVYNESLDSWLKARVGEKRMSQLGEFFMEDGINQRARRRSHSHIRALLEEDRRTLIDLFARKKSGQT</sequence>
<reference evidence="1 2" key="1">
    <citation type="submission" date="2023-12" db="EMBL/GenBank/DDBJ databases">
        <title>Draft Genome Sequences of Bordetella parapertussis clinical Isolates from Colombia, 2023.</title>
        <authorList>
            <person name="Montilla E.A."/>
            <person name="Rojas F."/>
            <person name="Vargas M.N."/>
            <person name="Bonilla V."/>
            <person name="Duarte C."/>
        </authorList>
    </citation>
    <scope>NUCLEOTIDE SEQUENCE [LARGE SCALE GENOMIC DNA]</scope>
    <source>
        <strain evidence="1 2">320001806</strain>
    </source>
</reference>
<dbReference type="GeneID" id="93202741"/>
<name>A0ABU5X306_BORPP</name>
<dbReference type="RefSeq" id="WP_226376505.1">
    <property type="nucleotide sequence ID" value="NZ_AP019378.2"/>
</dbReference>
<evidence type="ECO:0000313" key="2">
    <source>
        <dbReference type="Proteomes" id="UP001324595"/>
    </source>
</evidence>
<dbReference type="EMBL" id="JAXUBE010000010">
    <property type="protein sequence ID" value="MEB2662679.1"/>
    <property type="molecule type" value="Genomic_DNA"/>
</dbReference>
<comment type="caution">
    <text evidence="1">The sequence shown here is derived from an EMBL/GenBank/DDBJ whole genome shotgun (WGS) entry which is preliminary data.</text>
</comment>
<organism evidence="1 2">
    <name type="scientific">Bordetella parapertussis</name>
    <dbReference type="NCBI Taxonomy" id="519"/>
    <lineage>
        <taxon>Bacteria</taxon>
        <taxon>Pseudomonadati</taxon>
        <taxon>Pseudomonadota</taxon>
        <taxon>Betaproteobacteria</taxon>
        <taxon>Burkholderiales</taxon>
        <taxon>Alcaligenaceae</taxon>
        <taxon>Bordetella</taxon>
    </lineage>
</organism>
<proteinExistence type="predicted"/>
<gene>
    <name evidence="1" type="ORF">U5T69_05510</name>
</gene>
<accession>A0ABU5X306</accession>